<dbReference type="Pfam" id="PF20209">
    <property type="entry name" value="DUF6570"/>
    <property type="match status" value="1"/>
</dbReference>
<feature type="non-terminal residue" evidence="3">
    <location>
        <position position="651"/>
    </location>
</feature>
<dbReference type="STRING" id="139420.A0A371DJT9"/>
<organism evidence="3 4">
    <name type="scientific">Lentinus brumalis</name>
    <dbReference type="NCBI Taxonomy" id="2498619"/>
    <lineage>
        <taxon>Eukaryota</taxon>
        <taxon>Fungi</taxon>
        <taxon>Dikarya</taxon>
        <taxon>Basidiomycota</taxon>
        <taxon>Agaricomycotina</taxon>
        <taxon>Agaricomycetes</taxon>
        <taxon>Polyporales</taxon>
        <taxon>Polyporaceae</taxon>
        <taxon>Lentinus</taxon>
    </lineage>
</organism>
<dbReference type="EMBL" id="KZ857389">
    <property type="protein sequence ID" value="RDX52794.1"/>
    <property type="molecule type" value="Genomic_DNA"/>
</dbReference>
<evidence type="ECO:0000313" key="4">
    <source>
        <dbReference type="Proteomes" id="UP000256964"/>
    </source>
</evidence>
<feature type="domain" description="DUF6570" evidence="2">
    <location>
        <begin position="156"/>
        <end position="303"/>
    </location>
</feature>
<evidence type="ECO:0000259" key="2">
    <source>
        <dbReference type="Pfam" id="PF20209"/>
    </source>
</evidence>
<feature type="domain" description="Helitron helicase-like" evidence="1">
    <location>
        <begin position="457"/>
        <end position="642"/>
    </location>
</feature>
<gene>
    <name evidence="3" type="ORF">OH76DRAFT_1344679</name>
</gene>
<proteinExistence type="predicted"/>
<dbReference type="InterPro" id="IPR046700">
    <property type="entry name" value="DUF6570"/>
</dbReference>
<dbReference type="Proteomes" id="UP000256964">
    <property type="component" value="Unassembled WGS sequence"/>
</dbReference>
<evidence type="ECO:0000259" key="1">
    <source>
        <dbReference type="Pfam" id="PF14214"/>
    </source>
</evidence>
<dbReference type="InterPro" id="IPR025476">
    <property type="entry name" value="Helitron_helicase-like"/>
</dbReference>
<keyword evidence="4" id="KW-1185">Reference proteome</keyword>
<dbReference type="AlphaFoldDB" id="A0A371DJT9"/>
<sequence>MLAHNCDGSCPSYVVSFATLSRPRTEDQVARSTIHVDISPPHTSPQESYLQAANESLKTSIIREWQTTISTENLELAVCGPCARRVPRKELSSILPNDFDLALLRNDALPPRTWPTSYAFDLYQRALLDPRGLTDRWNLAAVSLCADCRRELIDKARMPRLSLANWLYYAHDTLPSTVSAAFANSSQFDRLLVARARASRISFRFTELHAKDTSNQEPIDAHESRVYDQRFVRGNVLIMPQNSTHLNSVLPPPPSVIHDTVCAVFVGRDRPTMRTIGGLSPVLVRRSTVETIIRFLVTDNPYYVPDGETFFGFSNANLSSLFSAEESHADVGVPCAMEIGFIPDSEGMRATTADYTGRNQLNDVPAPDEPLLMENVGYTCGDKSPVSYRDMKLRALSHCLNGGRFVHSQAGDSFVPDFHNPALLTWLFPHLDPWGIGGFHHPDRTVPIPMEEQLTYLLQVADSPFQRDPDFAFVYFNILQKKAVCDSIHFRVKESQQRRIVDKLLAVDRTVLDRLIAKYDADPHHIPDTQPERELLTLVNDVGAVLRDIPGTSGYKLNMRNEIRSLVNFYGTPAFFITLNPSDVNHPLVRLFAGHQVSLEDPTVGEELTEWRRKLLVARNPGACAMFFHTMISNFVSIILRHGRNEPGLLG</sequence>
<dbReference type="OrthoDB" id="432234at2759"/>
<evidence type="ECO:0000313" key="3">
    <source>
        <dbReference type="EMBL" id="RDX52794.1"/>
    </source>
</evidence>
<dbReference type="Pfam" id="PF14214">
    <property type="entry name" value="Helitron_like_N"/>
    <property type="match status" value="1"/>
</dbReference>
<protein>
    <submittedName>
        <fullName evidence="3">Uncharacterized protein</fullName>
    </submittedName>
</protein>
<name>A0A371DJT9_9APHY</name>
<reference evidence="3 4" key="1">
    <citation type="journal article" date="2018" name="Biotechnol. Biofuels">
        <title>Integrative visual omics of the white-rot fungus Polyporus brumalis exposes the biotechnological potential of its oxidative enzymes for delignifying raw plant biomass.</title>
        <authorList>
            <person name="Miyauchi S."/>
            <person name="Rancon A."/>
            <person name="Drula E."/>
            <person name="Hage H."/>
            <person name="Chaduli D."/>
            <person name="Favel A."/>
            <person name="Grisel S."/>
            <person name="Henrissat B."/>
            <person name="Herpoel-Gimbert I."/>
            <person name="Ruiz-Duenas F.J."/>
            <person name="Chevret D."/>
            <person name="Hainaut M."/>
            <person name="Lin J."/>
            <person name="Wang M."/>
            <person name="Pangilinan J."/>
            <person name="Lipzen A."/>
            <person name="Lesage-Meessen L."/>
            <person name="Navarro D."/>
            <person name="Riley R."/>
            <person name="Grigoriev I.V."/>
            <person name="Zhou S."/>
            <person name="Raouche S."/>
            <person name="Rosso M.N."/>
        </authorList>
    </citation>
    <scope>NUCLEOTIDE SEQUENCE [LARGE SCALE GENOMIC DNA]</scope>
    <source>
        <strain evidence="3 4">BRFM 1820</strain>
    </source>
</reference>
<accession>A0A371DJT9</accession>